<dbReference type="AlphaFoldDB" id="A0A6A5KN02"/>
<name>A0A6A5KN02_9PLEO</name>
<dbReference type="Proteomes" id="UP000800040">
    <property type="component" value="Unassembled WGS sequence"/>
</dbReference>
<dbReference type="EMBL" id="ML975282">
    <property type="protein sequence ID" value="KAF1835754.1"/>
    <property type="molecule type" value="Genomic_DNA"/>
</dbReference>
<evidence type="ECO:0000313" key="1">
    <source>
        <dbReference type="EMBL" id="KAF1835754.1"/>
    </source>
</evidence>
<reference evidence="1" key="1">
    <citation type="submission" date="2020-01" db="EMBL/GenBank/DDBJ databases">
        <authorList>
            <consortium name="DOE Joint Genome Institute"/>
            <person name="Haridas S."/>
            <person name="Albert R."/>
            <person name="Binder M."/>
            <person name="Bloem J."/>
            <person name="Labutti K."/>
            <person name="Salamov A."/>
            <person name="Andreopoulos B."/>
            <person name="Baker S.E."/>
            <person name="Barry K."/>
            <person name="Bills G."/>
            <person name="Bluhm B.H."/>
            <person name="Cannon C."/>
            <person name="Castanera R."/>
            <person name="Culley D.E."/>
            <person name="Daum C."/>
            <person name="Ezra D."/>
            <person name="Gonzalez J.B."/>
            <person name="Henrissat B."/>
            <person name="Kuo A."/>
            <person name="Liang C."/>
            <person name="Lipzen A."/>
            <person name="Lutzoni F."/>
            <person name="Magnuson J."/>
            <person name="Mondo S."/>
            <person name="Nolan M."/>
            <person name="Ohm R."/>
            <person name="Pangilinan J."/>
            <person name="Park H.-J."/>
            <person name="Ramirez L."/>
            <person name="Alfaro M."/>
            <person name="Sun H."/>
            <person name="Tritt A."/>
            <person name="Yoshinaga Y."/>
            <person name="Zwiers L.-H."/>
            <person name="Turgeon B.G."/>
            <person name="Goodwin S.B."/>
            <person name="Spatafora J.W."/>
            <person name="Crous P.W."/>
            <person name="Grigoriev I.V."/>
        </authorList>
    </citation>
    <scope>NUCLEOTIDE SEQUENCE</scope>
    <source>
        <strain evidence="1">P77</strain>
    </source>
</reference>
<keyword evidence="2" id="KW-1185">Reference proteome</keyword>
<accession>A0A6A5KN02</accession>
<evidence type="ECO:0000313" key="2">
    <source>
        <dbReference type="Proteomes" id="UP000800040"/>
    </source>
</evidence>
<sequence>MPRWRQKASQKCCSGRVSGSPCHSQDIAALEGQSSAAAAYNVEMRKRATAVACAKDLACGPTPARSHPGRHLAGTLNPNPDGGKSVAAPSFFSSSRLPFHLFALSPGCLLHLSLIPPHAAARPAVFLHYPHCRSEFGVSYRLCFSAPCCCSPRQPLHASTRSRRYAGETRTNARTVSNQHHNGPPAISRLTYGDSRATVALAPTWPGFPPISSSPPRLSRAHIAL</sequence>
<proteinExistence type="predicted"/>
<protein>
    <submittedName>
        <fullName evidence="1">Uncharacterized protein</fullName>
    </submittedName>
</protein>
<gene>
    <name evidence="1" type="ORF">BDW02DRAFT_269181</name>
</gene>
<organism evidence="1 2">
    <name type="scientific">Decorospora gaudefroyi</name>
    <dbReference type="NCBI Taxonomy" id="184978"/>
    <lineage>
        <taxon>Eukaryota</taxon>
        <taxon>Fungi</taxon>
        <taxon>Dikarya</taxon>
        <taxon>Ascomycota</taxon>
        <taxon>Pezizomycotina</taxon>
        <taxon>Dothideomycetes</taxon>
        <taxon>Pleosporomycetidae</taxon>
        <taxon>Pleosporales</taxon>
        <taxon>Pleosporineae</taxon>
        <taxon>Pleosporaceae</taxon>
        <taxon>Decorospora</taxon>
    </lineage>
</organism>